<protein>
    <submittedName>
        <fullName evidence="1">Uncharacterized protein</fullName>
    </submittedName>
</protein>
<gene>
    <name evidence="1" type="ORF">NH26_21555</name>
</gene>
<sequence>MKNTKKTVSKTNDLKFLKKEELQRLHKKLKMELKFDPENKKLKKEFDRVNYLVKPKMKPNNMKGFPKKKY</sequence>
<name>A0A1S1YTK9_FLAPC</name>
<dbReference type="AlphaFoldDB" id="A0A1S1YTK9"/>
<dbReference type="OrthoDB" id="9892877at2"/>
<evidence type="ECO:0000313" key="2">
    <source>
        <dbReference type="Proteomes" id="UP000179797"/>
    </source>
</evidence>
<dbReference type="Proteomes" id="UP000179797">
    <property type="component" value="Unassembled WGS sequence"/>
</dbReference>
<dbReference type="RefSeq" id="WP_044221032.1">
    <property type="nucleotide sequence ID" value="NZ_JRYR02000002.1"/>
</dbReference>
<proteinExistence type="predicted"/>
<comment type="caution">
    <text evidence="1">The sequence shown here is derived from an EMBL/GenBank/DDBJ whole genome shotgun (WGS) entry which is preliminary data.</text>
</comment>
<evidence type="ECO:0000313" key="1">
    <source>
        <dbReference type="EMBL" id="OHX64193.1"/>
    </source>
</evidence>
<reference evidence="1 2" key="1">
    <citation type="journal article" date="2012" name="Int. J. Syst. Evol. Microbiol.">
        <title>Flammeovirga pacifica sp. nov., isolated from deep-sea sediment.</title>
        <authorList>
            <person name="Xu H."/>
            <person name="Fu Y."/>
            <person name="Yang N."/>
            <person name="Ding Z."/>
            <person name="Lai Q."/>
            <person name="Zeng R."/>
        </authorList>
    </citation>
    <scope>NUCLEOTIDE SEQUENCE [LARGE SCALE GENOMIC DNA]</scope>
    <source>
        <strain evidence="2">DSM 24597 / LMG 26175 / WPAGA1</strain>
    </source>
</reference>
<dbReference type="EMBL" id="JRYR02000002">
    <property type="protein sequence ID" value="OHX64193.1"/>
    <property type="molecule type" value="Genomic_DNA"/>
</dbReference>
<organism evidence="1 2">
    <name type="scientific">Flammeovirga pacifica</name>
    <dbReference type="NCBI Taxonomy" id="915059"/>
    <lineage>
        <taxon>Bacteria</taxon>
        <taxon>Pseudomonadati</taxon>
        <taxon>Bacteroidota</taxon>
        <taxon>Cytophagia</taxon>
        <taxon>Cytophagales</taxon>
        <taxon>Flammeovirgaceae</taxon>
        <taxon>Flammeovirga</taxon>
    </lineage>
</organism>
<accession>A0A1S1YTK9</accession>
<keyword evidence="2" id="KW-1185">Reference proteome</keyword>